<evidence type="ECO:0000313" key="4">
    <source>
        <dbReference type="Proteomes" id="UP000644020"/>
    </source>
</evidence>
<accession>A0A918W219</accession>
<protein>
    <submittedName>
        <fullName evidence="3">Uncharacterized protein</fullName>
    </submittedName>
</protein>
<keyword evidence="2" id="KW-0812">Transmembrane</keyword>
<keyword evidence="2" id="KW-0472">Membrane</keyword>
<proteinExistence type="predicted"/>
<keyword evidence="4" id="KW-1185">Reference proteome</keyword>
<keyword evidence="2" id="KW-1133">Transmembrane helix</keyword>
<dbReference type="Proteomes" id="UP000644020">
    <property type="component" value="Unassembled WGS sequence"/>
</dbReference>
<reference evidence="3" key="2">
    <citation type="submission" date="2020-09" db="EMBL/GenBank/DDBJ databases">
        <authorList>
            <person name="Sun Q."/>
            <person name="Ohkuma M."/>
        </authorList>
    </citation>
    <scope>NUCLEOTIDE SEQUENCE</scope>
    <source>
        <strain evidence="3">JCM 4518</strain>
    </source>
</reference>
<gene>
    <name evidence="3" type="ORF">GCM10010305_00480</name>
</gene>
<evidence type="ECO:0000256" key="1">
    <source>
        <dbReference type="SAM" id="MobiDB-lite"/>
    </source>
</evidence>
<evidence type="ECO:0000256" key="2">
    <source>
        <dbReference type="SAM" id="Phobius"/>
    </source>
</evidence>
<feature type="region of interest" description="Disordered" evidence="1">
    <location>
        <begin position="1"/>
        <end position="34"/>
    </location>
</feature>
<dbReference type="EMBL" id="BMUL01000001">
    <property type="protein sequence ID" value="GHA63126.1"/>
    <property type="molecule type" value="Genomic_DNA"/>
</dbReference>
<dbReference type="AlphaFoldDB" id="A0A918W219"/>
<name>A0A918W219_9ACTN</name>
<comment type="caution">
    <text evidence="3">The sequence shown here is derived from an EMBL/GenBank/DDBJ whole genome shotgun (WGS) entry which is preliminary data.</text>
</comment>
<organism evidence="3 4">
    <name type="scientific">Streptomyces termitum</name>
    <dbReference type="NCBI Taxonomy" id="67368"/>
    <lineage>
        <taxon>Bacteria</taxon>
        <taxon>Bacillati</taxon>
        <taxon>Actinomycetota</taxon>
        <taxon>Actinomycetes</taxon>
        <taxon>Kitasatosporales</taxon>
        <taxon>Streptomycetaceae</taxon>
        <taxon>Streptomyces</taxon>
    </lineage>
</organism>
<evidence type="ECO:0000313" key="3">
    <source>
        <dbReference type="EMBL" id="GHA63126.1"/>
    </source>
</evidence>
<dbReference type="RefSeq" id="WP_229849514.1">
    <property type="nucleotide sequence ID" value="NZ_BMUL01000001.1"/>
</dbReference>
<sequence length="272" mass="29272">MAPETAPEAAPQPEAGPGPGAGPGAEPVPAPRRRPRVARTIGLLAVAAVLGLVGGTAVGYRVQADREPVALPPLNQPGLAYPAKPLPEERKPKPLPAAEDLRTAAEGDLRKLLVAKPAGAKANPYQGDGWLPVQRFAAEFTSPGGSLDHQLDLGIRRIAQSAWATGEHRTVEIRLVQYRAGDFLGAREYIASQQDYMPRKDYAGGEGTSLKGSADGRLYVFPVERKPGYLDFHHARAYFYRGDIAVEIFISDTKKISVKDIGSLAERQLERL</sequence>
<feature type="compositionally biased region" description="Low complexity" evidence="1">
    <location>
        <begin position="1"/>
        <end position="15"/>
    </location>
</feature>
<feature type="transmembrane region" description="Helical" evidence="2">
    <location>
        <begin position="41"/>
        <end position="60"/>
    </location>
</feature>
<reference evidence="3" key="1">
    <citation type="journal article" date="2014" name="Int. J. Syst. Evol. Microbiol.">
        <title>Complete genome sequence of Corynebacterium casei LMG S-19264T (=DSM 44701T), isolated from a smear-ripened cheese.</title>
        <authorList>
            <consortium name="US DOE Joint Genome Institute (JGI-PGF)"/>
            <person name="Walter F."/>
            <person name="Albersmeier A."/>
            <person name="Kalinowski J."/>
            <person name="Ruckert C."/>
        </authorList>
    </citation>
    <scope>NUCLEOTIDE SEQUENCE</scope>
    <source>
        <strain evidence="3">JCM 4518</strain>
    </source>
</reference>